<evidence type="ECO:0000256" key="3">
    <source>
        <dbReference type="ARBA" id="ARBA00022691"/>
    </source>
</evidence>
<keyword evidence="3" id="KW-0949">S-adenosyl-L-methionine</keyword>
<evidence type="ECO:0000313" key="5">
    <source>
        <dbReference type="Proteomes" id="UP000636949"/>
    </source>
</evidence>
<dbReference type="PROSITE" id="PS51682">
    <property type="entry name" value="SAM_OMT_I"/>
    <property type="match status" value="1"/>
</dbReference>
<organism evidence="4 5">
    <name type="scientific">Cysteiniphilum litorale</name>
    <dbReference type="NCBI Taxonomy" id="2056700"/>
    <lineage>
        <taxon>Bacteria</taxon>
        <taxon>Pseudomonadati</taxon>
        <taxon>Pseudomonadota</taxon>
        <taxon>Gammaproteobacteria</taxon>
        <taxon>Thiotrichales</taxon>
        <taxon>Fastidiosibacteraceae</taxon>
        <taxon>Cysteiniphilum</taxon>
    </lineage>
</organism>
<keyword evidence="1" id="KW-0489">Methyltransferase</keyword>
<dbReference type="GO" id="GO:0008757">
    <property type="term" value="F:S-adenosylmethionine-dependent methyltransferase activity"/>
    <property type="evidence" value="ECO:0007669"/>
    <property type="project" value="TreeGrafter"/>
</dbReference>
<reference evidence="4" key="2">
    <citation type="submission" date="2020-09" db="EMBL/GenBank/DDBJ databases">
        <authorList>
            <person name="Sun Q."/>
            <person name="Zhou Y."/>
        </authorList>
    </citation>
    <scope>NUCLEOTIDE SEQUENCE</scope>
    <source>
        <strain evidence="4">CGMCC 1.15758</strain>
    </source>
</reference>
<dbReference type="InterPro" id="IPR002935">
    <property type="entry name" value="SAM_O-MeTrfase"/>
</dbReference>
<comment type="caution">
    <text evidence="4">The sequence shown here is derived from an EMBL/GenBank/DDBJ whole genome shotgun (WGS) entry which is preliminary data.</text>
</comment>
<keyword evidence="2" id="KW-0808">Transferase</keyword>
<dbReference type="GO" id="GO:0008171">
    <property type="term" value="F:O-methyltransferase activity"/>
    <property type="evidence" value="ECO:0007669"/>
    <property type="project" value="InterPro"/>
</dbReference>
<proteinExistence type="predicted"/>
<dbReference type="PANTHER" id="PTHR10509:SF14">
    <property type="entry name" value="CAFFEOYL-COA O-METHYLTRANSFERASE 3-RELATED"/>
    <property type="match status" value="1"/>
</dbReference>
<dbReference type="EMBL" id="BMJS01000001">
    <property type="protein sequence ID" value="GGF87808.1"/>
    <property type="molecule type" value="Genomic_DNA"/>
</dbReference>
<dbReference type="InterPro" id="IPR029063">
    <property type="entry name" value="SAM-dependent_MTases_sf"/>
</dbReference>
<protein>
    <submittedName>
        <fullName evidence="4">O-methyltransferase</fullName>
    </submittedName>
</protein>
<keyword evidence="5" id="KW-1185">Reference proteome</keyword>
<dbReference type="SUPFAM" id="SSF53335">
    <property type="entry name" value="S-adenosyl-L-methionine-dependent methyltransferases"/>
    <property type="match status" value="1"/>
</dbReference>
<gene>
    <name evidence="4" type="ORF">GCM10010995_01240</name>
</gene>
<name>A0A8J2Z1N5_9GAMM</name>
<sequence>MGKNMKQNQFTEQTIWQYCLDHTKPNSPLLQALKADTESSVHGAQMLSETIVTKLLQFFIKMQNPKICVDLGTFSGLSALAMAEATADNALIYTIDRTHQSGHELACKYIEESSVGYKIKMLIQEGIDAISKLPDDIDFAFIDADKMQTKCYFDLLLPKLSAKGMIIVDDVLWRGEVLDPVDKRAKALDDFNQYICSHPQVDNLILPIRHGLHLVIKK</sequence>
<dbReference type="Pfam" id="PF01596">
    <property type="entry name" value="Methyltransf_3"/>
    <property type="match status" value="1"/>
</dbReference>
<dbReference type="Proteomes" id="UP000636949">
    <property type="component" value="Unassembled WGS sequence"/>
</dbReference>
<dbReference type="AlphaFoldDB" id="A0A8J2Z1N5"/>
<dbReference type="Gene3D" id="3.40.50.150">
    <property type="entry name" value="Vaccinia Virus protein VP39"/>
    <property type="match status" value="1"/>
</dbReference>
<evidence type="ECO:0000256" key="2">
    <source>
        <dbReference type="ARBA" id="ARBA00022679"/>
    </source>
</evidence>
<evidence type="ECO:0000313" key="4">
    <source>
        <dbReference type="EMBL" id="GGF87808.1"/>
    </source>
</evidence>
<dbReference type="GO" id="GO:0032259">
    <property type="term" value="P:methylation"/>
    <property type="evidence" value="ECO:0007669"/>
    <property type="project" value="UniProtKB-KW"/>
</dbReference>
<reference evidence="4" key="1">
    <citation type="journal article" date="2014" name="Int. J. Syst. Evol. Microbiol.">
        <title>Complete genome sequence of Corynebacterium casei LMG S-19264T (=DSM 44701T), isolated from a smear-ripened cheese.</title>
        <authorList>
            <consortium name="US DOE Joint Genome Institute (JGI-PGF)"/>
            <person name="Walter F."/>
            <person name="Albersmeier A."/>
            <person name="Kalinowski J."/>
            <person name="Ruckert C."/>
        </authorList>
    </citation>
    <scope>NUCLEOTIDE SEQUENCE</scope>
    <source>
        <strain evidence="4">CGMCC 1.15758</strain>
    </source>
</reference>
<dbReference type="InterPro" id="IPR050362">
    <property type="entry name" value="Cation-dep_OMT"/>
</dbReference>
<accession>A0A8J2Z1N5</accession>
<dbReference type="PANTHER" id="PTHR10509">
    <property type="entry name" value="O-METHYLTRANSFERASE-RELATED"/>
    <property type="match status" value="1"/>
</dbReference>
<evidence type="ECO:0000256" key="1">
    <source>
        <dbReference type="ARBA" id="ARBA00022603"/>
    </source>
</evidence>